<proteinExistence type="predicted"/>
<organism evidence="2 3">
    <name type="scientific">Exophiala bonariae</name>
    <dbReference type="NCBI Taxonomy" id="1690606"/>
    <lineage>
        <taxon>Eukaryota</taxon>
        <taxon>Fungi</taxon>
        <taxon>Dikarya</taxon>
        <taxon>Ascomycota</taxon>
        <taxon>Pezizomycotina</taxon>
        <taxon>Eurotiomycetes</taxon>
        <taxon>Chaetothyriomycetidae</taxon>
        <taxon>Chaetothyriales</taxon>
        <taxon>Herpotrichiellaceae</taxon>
        <taxon>Exophiala</taxon>
    </lineage>
</organism>
<dbReference type="InterPro" id="IPR050982">
    <property type="entry name" value="Auxin_biosynth/cation_transpt"/>
</dbReference>
<dbReference type="Proteomes" id="UP001358417">
    <property type="component" value="Unassembled WGS sequence"/>
</dbReference>
<dbReference type="InterPro" id="IPR036188">
    <property type="entry name" value="FAD/NAD-bd_sf"/>
</dbReference>
<accession>A0AAV9N744</accession>
<dbReference type="RefSeq" id="XP_064704181.1">
    <property type="nucleotide sequence ID" value="XM_064848967.1"/>
</dbReference>
<dbReference type="GeneID" id="89973575"/>
<evidence type="ECO:0000313" key="2">
    <source>
        <dbReference type="EMBL" id="KAK5048976.1"/>
    </source>
</evidence>
<reference evidence="2 3" key="1">
    <citation type="submission" date="2023-08" db="EMBL/GenBank/DDBJ databases">
        <title>Black Yeasts Isolated from many extreme environments.</title>
        <authorList>
            <person name="Coleine C."/>
            <person name="Stajich J.E."/>
            <person name="Selbmann L."/>
        </authorList>
    </citation>
    <scope>NUCLEOTIDE SEQUENCE [LARGE SCALE GENOMIC DNA]</scope>
    <source>
        <strain evidence="2 3">CCFEE 5792</strain>
    </source>
</reference>
<comment type="caution">
    <text evidence="2">The sequence shown here is derived from an EMBL/GenBank/DDBJ whole genome shotgun (WGS) entry which is preliminary data.</text>
</comment>
<name>A0AAV9N744_9EURO</name>
<dbReference type="Gene3D" id="3.50.50.60">
    <property type="entry name" value="FAD/NAD(P)-binding domain"/>
    <property type="match status" value="1"/>
</dbReference>
<dbReference type="GO" id="GO:0050660">
    <property type="term" value="F:flavin adenine dinucleotide binding"/>
    <property type="evidence" value="ECO:0007669"/>
    <property type="project" value="TreeGrafter"/>
</dbReference>
<dbReference type="GO" id="GO:0004497">
    <property type="term" value="F:monooxygenase activity"/>
    <property type="evidence" value="ECO:0007669"/>
    <property type="project" value="TreeGrafter"/>
</dbReference>
<keyword evidence="1" id="KW-0560">Oxidoreductase</keyword>
<gene>
    <name evidence="2" type="ORF">LTR84_005398</name>
</gene>
<sequence>MSNHIEVGVAPYAPRSVLETLPCSLPTSHFESSTDFDVVAAPIVDSLQDLDIADLSDESIWRDTFALTGTLRTFYSAQSVAKAWVETCKSRQAIGFSLVIGSAKPMQLSKDVGWVNVSFSFRTDQVPTSRCFGYLSLVLAEGGKWRIWMIRTTLEQLEDCADVDKLIPGGKSSQTVVHTADSSHAPPQTNGDTNSLTPVQPIDCVVVGAGQAGLGTAGRLQALGVSYVVLEKHDQIGDNWMTRYDSARLHTAREYNHLPFDRTFPLPYQEFLTKYDLAKGYKEWVAKFGIEQNIWFKTVLNTGTWDEHRNLWTLSLNHAGHEETIICRHVVMAIGAGGQDPIMPTYPGVADYQGTVLHSADYRSADPFKGKSGIVIGTANTAHDVAEDMVEAGLSSITMVQRTRTYVLPCEYFKAISDRSYNLDVPTVDADREGYSMPYAVTRLLSHKALHERARSEPERFDALERAGFKCERYGDIMWHILEKLGGHYMDVGCSEMIAKGLIKMKANALPTHFTPNGLGFSDGTEIPADIIVFCTGFVGNMRTNVAKIFGQGIADGVEDFWGLDDEAELKGAFKGTGHPGLWYMGGTIGHARYFSRYVALQIKAQLLGTPLPCYNGERRGG</sequence>
<dbReference type="EMBL" id="JAVRRD010000020">
    <property type="protein sequence ID" value="KAK5048976.1"/>
    <property type="molecule type" value="Genomic_DNA"/>
</dbReference>
<dbReference type="SUPFAM" id="SSF51905">
    <property type="entry name" value="FAD/NAD(P)-binding domain"/>
    <property type="match status" value="1"/>
</dbReference>
<keyword evidence="3" id="KW-1185">Reference proteome</keyword>
<dbReference type="PANTHER" id="PTHR43539:SF68">
    <property type="entry name" value="FLAVIN-BINDING MONOOXYGENASE-LIKE PROTEIN (AFU_ORTHOLOGUE AFUA_4G09220)"/>
    <property type="match status" value="1"/>
</dbReference>
<dbReference type="PANTHER" id="PTHR43539">
    <property type="entry name" value="FLAVIN-BINDING MONOOXYGENASE-LIKE PROTEIN (AFU_ORTHOLOGUE AFUA_4G09220)"/>
    <property type="match status" value="1"/>
</dbReference>
<dbReference type="Pfam" id="PF13738">
    <property type="entry name" value="Pyr_redox_3"/>
    <property type="match status" value="1"/>
</dbReference>
<dbReference type="AlphaFoldDB" id="A0AAV9N744"/>
<protein>
    <recommendedName>
        <fullName evidence="4">FAD/NAD(P)-binding domain-containing protein</fullName>
    </recommendedName>
</protein>
<evidence type="ECO:0008006" key="4">
    <source>
        <dbReference type="Google" id="ProtNLM"/>
    </source>
</evidence>
<evidence type="ECO:0000256" key="1">
    <source>
        <dbReference type="ARBA" id="ARBA00023002"/>
    </source>
</evidence>
<evidence type="ECO:0000313" key="3">
    <source>
        <dbReference type="Proteomes" id="UP001358417"/>
    </source>
</evidence>